<reference evidence="2 3" key="1">
    <citation type="journal article" date="2018" name="Plant J.">
        <title>Genome sequences of Chlorella sorokiniana UTEX 1602 and Micractinium conductrix SAG 241.80: implications to maltose excretion by a green alga.</title>
        <authorList>
            <person name="Arriola M.B."/>
            <person name="Velmurugan N."/>
            <person name="Zhang Y."/>
            <person name="Plunkett M.H."/>
            <person name="Hondzo H."/>
            <person name="Barney B.M."/>
        </authorList>
    </citation>
    <scope>NUCLEOTIDE SEQUENCE [LARGE SCALE GENOMIC DNA]</scope>
    <source>
        <strain evidence="3">UTEX 1602</strain>
    </source>
</reference>
<accession>A0A2P6TBK5</accession>
<dbReference type="InterPro" id="IPR038538">
    <property type="entry name" value="MTERF_sf"/>
</dbReference>
<evidence type="ECO:0000313" key="2">
    <source>
        <dbReference type="EMBL" id="PRW05927.1"/>
    </source>
</evidence>
<comment type="caution">
    <text evidence="2">The sequence shown here is derived from an EMBL/GenBank/DDBJ whole genome shotgun (WGS) entry which is preliminary data.</text>
</comment>
<gene>
    <name evidence="2" type="ORF">C2E21_9431</name>
</gene>
<proteinExistence type="predicted"/>
<dbReference type="Proteomes" id="UP000239899">
    <property type="component" value="Unassembled WGS sequence"/>
</dbReference>
<sequence>MRRALLAAGQLLRRGTRAQAACSDLIPATGPALAAAAAGWAGGGSGGVLGGSGSIGGGLPWALHLQAAPSSTNGSNGTTASSALPAAPKKRGGSQPSPVPDVDAEQLLGSLGLSGTANPAALLANLRKLPGVRQQGVLDNAAAVAAHLCSPAVDLTAQQAGQLLERCPELFSWPPEQRAAVLFGELLGAEVAAAAAAQCIATYVKAAEITTFAAGLAELAAILAHSEDRDSSLGGRGAKVPAAQRTVAALLTQTPSAVTLVCQSAGTLQQHAAELQQAGFTAAQVAGLAWQQPEMLLTNAAVKVADTAAVVQQELGLPAAAVVGLATHTAARWLLASVETVRARAAALAQGFGQGPAAALLSCNAAVLGVEPALWQRNLCIMAACGVADPKAVLQECPLLLPLDYAAPTFVQRRLLLQRVTQLTAAQLYEQHPGWLHHRKVPDLAQRLRFMEHRGSDVQQYIHKTLTKPLRVFLPALRASQAEWEAWAATNPPNACPLYRWAQQVAAEEAARLAAALPPELAQRERRRNPFRARSSMAG</sequence>
<feature type="region of interest" description="Disordered" evidence="1">
    <location>
        <begin position="68"/>
        <end position="103"/>
    </location>
</feature>
<evidence type="ECO:0000313" key="3">
    <source>
        <dbReference type="Proteomes" id="UP000239899"/>
    </source>
</evidence>
<dbReference type="AlphaFoldDB" id="A0A2P6TBK5"/>
<dbReference type="EMBL" id="LHPG02000027">
    <property type="protein sequence ID" value="PRW05927.1"/>
    <property type="molecule type" value="Genomic_DNA"/>
</dbReference>
<evidence type="ECO:0000256" key="1">
    <source>
        <dbReference type="SAM" id="MobiDB-lite"/>
    </source>
</evidence>
<organism evidence="2 3">
    <name type="scientific">Chlorella sorokiniana</name>
    <name type="common">Freshwater green alga</name>
    <dbReference type="NCBI Taxonomy" id="3076"/>
    <lineage>
        <taxon>Eukaryota</taxon>
        <taxon>Viridiplantae</taxon>
        <taxon>Chlorophyta</taxon>
        <taxon>core chlorophytes</taxon>
        <taxon>Trebouxiophyceae</taxon>
        <taxon>Chlorellales</taxon>
        <taxon>Chlorellaceae</taxon>
        <taxon>Chlorella clade</taxon>
        <taxon>Chlorella</taxon>
    </lineage>
</organism>
<keyword evidence="3" id="KW-1185">Reference proteome</keyword>
<protein>
    <submittedName>
        <fullName evidence="2">Uncharacterized protein</fullName>
    </submittedName>
</protein>
<feature type="compositionally biased region" description="Low complexity" evidence="1">
    <location>
        <begin position="70"/>
        <end position="83"/>
    </location>
</feature>
<name>A0A2P6TBK5_CHLSO</name>
<dbReference type="Gene3D" id="1.25.70.10">
    <property type="entry name" value="Transcription termination factor 3, mitochondrial"/>
    <property type="match status" value="1"/>
</dbReference>